<dbReference type="Proteomes" id="UP000007148">
    <property type="component" value="Unassembled WGS sequence"/>
</dbReference>
<dbReference type="InterPro" id="IPR010987">
    <property type="entry name" value="Glutathione-S-Trfase_C-like"/>
</dbReference>
<dbReference type="HOGENOM" id="CLU_011226_14_0_1"/>
<dbReference type="SUPFAM" id="SSF47616">
    <property type="entry name" value="GST C-terminal domain-like"/>
    <property type="match status" value="1"/>
</dbReference>
<dbReference type="Pfam" id="PF02798">
    <property type="entry name" value="GST_N"/>
    <property type="match status" value="1"/>
</dbReference>
<dbReference type="PROSITE" id="PS50405">
    <property type="entry name" value="GST_CTER"/>
    <property type="match status" value="1"/>
</dbReference>
<dbReference type="PANTHER" id="PTHR44051:SF8">
    <property type="entry name" value="GLUTATHIONE S-TRANSFERASE GSTA"/>
    <property type="match status" value="1"/>
</dbReference>
<dbReference type="InterPro" id="IPR036282">
    <property type="entry name" value="Glutathione-S-Trfase_C_sf"/>
</dbReference>
<dbReference type="AlphaFoldDB" id="G4TP18"/>
<dbReference type="SUPFAM" id="SSF52833">
    <property type="entry name" value="Thioredoxin-like"/>
    <property type="match status" value="1"/>
</dbReference>
<reference evidence="5 6" key="1">
    <citation type="journal article" date="2011" name="PLoS Pathog.">
        <title>Endophytic Life Strategies Decoded by Genome and Transcriptome Analyses of the Mutualistic Root Symbiont Piriformospora indica.</title>
        <authorList>
            <person name="Zuccaro A."/>
            <person name="Lahrmann U."/>
            <person name="Guldener U."/>
            <person name="Langen G."/>
            <person name="Pfiffi S."/>
            <person name="Biedenkopf D."/>
            <person name="Wong P."/>
            <person name="Samans B."/>
            <person name="Grimm C."/>
            <person name="Basiewicz M."/>
            <person name="Murat C."/>
            <person name="Martin F."/>
            <person name="Kogel K.H."/>
        </authorList>
    </citation>
    <scope>NUCLEOTIDE SEQUENCE [LARGE SCALE GENOMIC DNA]</scope>
    <source>
        <strain evidence="5 6">DSM 11827</strain>
    </source>
</reference>
<dbReference type="Gene3D" id="3.40.30.10">
    <property type="entry name" value="Glutaredoxin"/>
    <property type="match status" value="1"/>
</dbReference>
<sequence length="262" mass="29499">MSFVARHTALSRLNALKKSLADPSSRRLHFQRNMSSSAPEQIVLYTSSTPNGRKASIFLEELKAAYGLQYAVRPITLSKNEQKEDWFIRINPNGRIPAIVDNQNDGFKVFESAAILLYLASRYDKDRKFSFDVGSNDESEALQWIFFTHGGVGPMQGQANHFVRYAPEKIPYAINRYLEETKRLYSVLEIRLNDREFLAGPGKGTYSIADINAFPWVNGHAFTGIESLDAWPGVKAWVARIQAREQVQAGIAVPKSSATQRL</sequence>
<feature type="domain" description="GST N-terminal" evidence="3">
    <location>
        <begin position="43"/>
        <end position="127"/>
    </location>
</feature>
<evidence type="ECO:0000256" key="1">
    <source>
        <dbReference type="ARBA" id="ARBA00007409"/>
    </source>
</evidence>
<keyword evidence="6" id="KW-1185">Reference proteome</keyword>
<feature type="domain" description="GST C-terminal" evidence="4">
    <location>
        <begin position="134"/>
        <end position="262"/>
    </location>
</feature>
<gene>
    <name evidence="5" type="ORF">PIIN_07016</name>
</gene>
<dbReference type="SFLD" id="SFLDG00358">
    <property type="entry name" value="Main_(cytGST)"/>
    <property type="match status" value="1"/>
</dbReference>
<dbReference type="PROSITE" id="PS50404">
    <property type="entry name" value="GST_NTER"/>
    <property type="match status" value="1"/>
</dbReference>
<proteinExistence type="inferred from homology"/>
<dbReference type="InParanoid" id="G4TP18"/>
<dbReference type="CDD" id="cd03048">
    <property type="entry name" value="GST_N_Ure2p_like"/>
    <property type="match status" value="1"/>
</dbReference>
<dbReference type="InterPro" id="IPR004046">
    <property type="entry name" value="GST_C"/>
</dbReference>
<evidence type="ECO:0000259" key="4">
    <source>
        <dbReference type="PROSITE" id="PS50405"/>
    </source>
</evidence>
<dbReference type="OMA" id="KEPWFTK"/>
<dbReference type="OrthoDB" id="422574at2759"/>
<dbReference type="Pfam" id="PF00043">
    <property type="entry name" value="GST_C"/>
    <property type="match status" value="1"/>
</dbReference>
<dbReference type="STRING" id="1109443.G4TP18"/>
<dbReference type="EMBL" id="CAFZ01000199">
    <property type="protein sequence ID" value="CCA73061.1"/>
    <property type="molecule type" value="Genomic_DNA"/>
</dbReference>
<keyword evidence="5" id="KW-0808">Transferase</keyword>
<dbReference type="InterPro" id="IPR036249">
    <property type="entry name" value="Thioredoxin-like_sf"/>
</dbReference>
<dbReference type="GO" id="GO:0016740">
    <property type="term" value="F:transferase activity"/>
    <property type="evidence" value="ECO:0007669"/>
    <property type="project" value="UniProtKB-KW"/>
</dbReference>
<dbReference type="PANTHER" id="PTHR44051">
    <property type="entry name" value="GLUTATHIONE S-TRANSFERASE-RELATED"/>
    <property type="match status" value="1"/>
</dbReference>
<accession>G4TP18</accession>
<dbReference type="eggNOG" id="KOG0867">
    <property type="taxonomic scope" value="Eukaryota"/>
</dbReference>
<dbReference type="InterPro" id="IPR004045">
    <property type="entry name" value="Glutathione_S-Trfase_N"/>
</dbReference>
<protein>
    <submittedName>
        <fullName evidence="5">Probable theta class glutathione s-transferase</fullName>
    </submittedName>
</protein>
<dbReference type="SFLD" id="SFLDS00019">
    <property type="entry name" value="Glutathione_Transferase_(cytos"/>
    <property type="match status" value="1"/>
</dbReference>
<comment type="caution">
    <text evidence="5">The sequence shown here is derived from an EMBL/GenBank/DDBJ whole genome shotgun (WGS) entry which is preliminary data.</text>
</comment>
<evidence type="ECO:0000313" key="6">
    <source>
        <dbReference type="Proteomes" id="UP000007148"/>
    </source>
</evidence>
<name>G4TP18_SERID</name>
<evidence type="ECO:0000313" key="5">
    <source>
        <dbReference type="EMBL" id="CCA73061.1"/>
    </source>
</evidence>
<dbReference type="SFLD" id="SFLDG01151">
    <property type="entry name" value="Main.2:_Nu-like"/>
    <property type="match status" value="1"/>
</dbReference>
<dbReference type="InterPro" id="IPR040079">
    <property type="entry name" value="Glutathione_S-Trfase"/>
</dbReference>
<evidence type="ECO:0000259" key="3">
    <source>
        <dbReference type="PROSITE" id="PS50404"/>
    </source>
</evidence>
<organism evidence="5 6">
    <name type="scientific">Serendipita indica (strain DSM 11827)</name>
    <name type="common">Root endophyte fungus</name>
    <name type="synonym">Piriformospora indica</name>
    <dbReference type="NCBI Taxonomy" id="1109443"/>
    <lineage>
        <taxon>Eukaryota</taxon>
        <taxon>Fungi</taxon>
        <taxon>Dikarya</taxon>
        <taxon>Basidiomycota</taxon>
        <taxon>Agaricomycotina</taxon>
        <taxon>Agaricomycetes</taxon>
        <taxon>Sebacinales</taxon>
        <taxon>Serendipitaceae</taxon>
        <taxon>Serendipita</taxon>
    </lineage>
</organism>
<dbReference type="Gene3D" id="1.20.1050.10">
    <property type="match status" value="1"/>
</dbReference>
<evidence type="ECO:0000256" key="2">
    <source>
        <dbReference type="RuleBase" id="RU003494"/>
    </source>
</evidence>
<comment type="similarity">
    <text evidence="1 2">Belongs to the GST superfamily.</text>
</comment>